<dbReference type="SUPFAM" id="SSF52833">
    <property type="entry name" value="Thioredoxin-like"/>
    <property type="match status" value="1"/>
</dbReference>
<dbReference type="Pfam" id="PF00043">
    <property type="entry name" value="GST_C"/>
    <property type="match status" value="1"/>
</dbReference>
<organism evidence="6 7">
    <name type="scientific">Robbsia andropogonis</name>
    <dbReference type="NCBI Taxonomy" id="28092"/>
    <lineage>
        <taxon>Bacteria</taxon>
        <taxon>Pseudomonadati</taxon>
        <taxon>Pseudomonadota</taxon>
        <taxon>Betaproteobacteria</taxon>
        <taxon>Burkholderiales</taxon>
        <taxon>Burkholderiaceae</taxon>
        <taxon>Robbsia</taxon>
    </lineage>
</organism>
<dbReference type="CDD" id="cd03046">
    <property type="entry name" value="GST_N_GTT1_like"/>
    <property type="match status" value="1"/>
</dbReference>
<dbReference type="GO" id="GO:0004601">
    <property type="term" value="F:peroxidase activity"/>
    <property type="evidence" value="ECO:0007669"/>
    <property type="project" value="UniProtKB-ARBA"/>
</dbReference>
<dbReference type="InterPro" id="IPR010987">
    <property type="entry name" value="Glutathione-S-Trfase_C-like"/>
</dbReference>
<dbReference type="InterPro" id="IPR036282">
    <property type="entry name" value="Glutathione-S-Trfase_C_sf"/>
</dbReference>
<dbReference type="GO" id="GO:0004364">
    <property type="term" value="F:glutathione transferase activity"/>
    <property type="evidence" value="ECO:0007669"/>
    <property type="project" value="UniProtKB-EC"/>
</dbReference>
<dbReference type="GO" id="GO:0005737">
    <property type="term" value="C:cytoplasm"/>
    <property type="evidence" value="ECO:0007669"/>
    <property type="project" value="UniProtKB-ARBA"/>
</dbReference>
<comment type="caution">
    <text evidence="6">The sequence shown here is derived from an EMBL/GenBank/DDBJ whole genome shotgun (WGS) entry which is preliminary data.</text>
</comment>
<keyword evidence="2 6" id="KW-0808">Transferase</keyword>
<dbReference type="AlphaFoldDB" id="A0A0F5K4N7"/>
<dbReference type="CDD" id="cd03189">
    <property type="entry name" value="GST_C_GTT1_like"/>
    <property type="match status" value="1"/>
</dbReference>
<evidence type="ECO:0000256" key="1">
    <source>
        <dbReference type="ARBA" id="ARBA00012452"/>
    </source>
</evidence>
<gene>
    <name evidence="6" type="ORF">WM40_03620</name>
</gene>
<dbReference type="InterPro" id="IPR004045">
    <property type="entry name" value="Glutathione_S-Trfase_N"/>
</dbReference>
<evidence type="ECO:0000256" key="2">
    <source>
        <dbReference type="ARBA" id="ARBA00022679"/>
    </source>
</evidence>
<evidence type="ECO:0000256" key="3">
    <source>
        <dbReference type="ARBA" id="ARBA00047960"/>
    </source>
</evidence>
<dbReference type="EC" id="2.5.1.18" evidence="1"/>
<dbReference type="EMBL" id="LAQU01000002">
    <property type="protein sequence ID" value="KKB65038.1"/>
    <property type="molecule type" value="Genomic_DNA"/>
</dbReference>
<dbReference type="PATRIC" id="fig|28092.6.peg.860"/>
<dbReference type="Gene3D" id="3.40.30.10">
    <property type="entry name" value="Glutaredoxin"/>
    <property type="match status" value="1"/>
</dbReference>
<reference evidence="6 7" key="1">
    <citation type="submission" date="2015-03" db="EMBL/GenBank/DDBJ databases">
        <title>Draft Genome Sequence of Burkholderia andropogonis type strain ICMP2807, isolated from Sorghum bicolor.</title>
        <authorList>
            <person name="Lopes-Santos L."/>
            <person name="Castro D.B."/>
            <person name="Ottoboni L.M."/>
            <person name="Park D."/>
            <person name="Weirc B.S."/>
            <person name="Destefano S.A."/>
        </authorList>
    </citation>
    <scope>NUCLEOTIDE SEQUENCE [LARGE SCALE GENOMIC DNA]</scope>
    <source>
        <strain evidence="6 7">ICMP2807</strain>
    </source>
</reference>
<dbReference type="Pfam" id="PF13409">
    <property type="entry name" value="GST_N_2"/>
    <property type="match status" value="1"/>
</dbReference>
<dbReference type="SFLD" id="SFLDS00019">
    <property type="entry name" value="Glutathione_Transferase_(cytos"/>
    <property type="match status" value="1"/>
</dbReference>
<dbReference type="InterPro" id="IPR036249">
    <property type="entry name" value="Thioredoxin-like_sf"/>
</dbReference>
<dbReference type="SFLD" id="SFLDG00358">
    <property type="entry name" value="Main_(cytGST)"/>
    <property type="match status" value="1"/>
</dbReference>
<dbReference type="SUPFAM" id="SSF47616">
    <property type="entry name" value="GST C-terminal domain-like"/>
    <property type="match status" value="1"/>
</dbReference>
<protein>
    <recommendedName>
        <fullName evidence="1">glutathione transferase</fullName>
        <ecNumber evidence="1">2.5.1.18</ecNumber>
    </recommendedName>
</protein>
<evidence type="ECO:0000313" key="7">
    <source>
        <dbReference type="Proteomes" id="UP000033618"/>
    </source>
</evidence>
<feature type="domain" description="GST N-terminal" evidence="4">
    <location>
        <begin position="1"/>
        <end position="81"/>
    </location>
</feature>
<dbReference type="STRING" id="28092.WM40_03620"/>
<dbReference type="Gene3D" id="1.20.1050.10">
    <property type="match status" value="1"/>
</dbReference>
<sequence>MLTLHHLNNSRSQRVLWLLEELGVLYRLQLYTRDPRTMLAPPELAAVHPLGKSPVLEDGDRLLAESAVIIEYLIDHYGDGRFGPVPGTDARLDQSYWLYYAEGSLMPLLLLKLVFTRIAQSPAPFFVKPLIKGIAHKAQANFGEPQLVRQLDYVDAHLKERDWFLGDTLSGADFQMSFPLQAAKGRVGLARWPHIDAFVNRVESREAYRRALDKGGPFSLG</sequence>
<dbReference type="SFLD" id="SFLDG01150">
    <property type="entry name" value="Main.1:_Beta-like"/>
    <property type="match status" value="1"/>
</dbReference>
<dbReference type="PANTHER" id="PTHR44051">
    <property type="entry name" value="GLUTATHIONE S-TRANSFERASE-RELATED"/>
    <property type="match status" value="1"/>
</dbReference>
<dbReference type="PROSITE" id="PS50405">
    <property type="entry name" value="GST_CTER"/>
    <property type="match status" value="1"/>
</dbReference>
<dbReference type="InterPro" id="IPR004046">
    <property type="entry name" value="GST_C"/>
</dbReference>
<evidence type="ECO:0000259" key="4">
    <source>
        <dbReference type="PROSITE" id="PS50404"/>
    </source>
</evidence>
<dbReference type="RefSeq" id="WP_046152204.1">
    <property type="nucleotide sequence ID" value="NZ_CADFGU010000004.1"/>
</dbReference>
<evidence type="ECO:0000313" key="6">
    <source>
        <dbReference type="EMBL" id="KKB65038.1"/>
    </source>
</evidence>
<dbReference type="FunFam" id="3.40.30.10:FF:000156">
    <property type="entry name" value="Glutathione S-transferase 1"/>
    <property type="match status" value="1"/>
</dbReference>
<accession>A0A0F5K4N7</accession>
<dbReference type="PROSITE" id="PS50404">
    <property type="entry name" value="GST_NTER"/>
    <property type="match status" value="1"/>
</dbReference>
<name>A0A0F5K4N7_9BURK</name>
<proteinExistence type="predicted"/>
<dbReference type="PANTHER" id="PTHR44051:SF9">
    <property type="entry name" value="GLUTATHIONE S-TRANSFERASE 1"/>
    <property type="match status" value="1"/>
</dbReference>
<dbReference type="OrthoDB" id="9810080at2"/>
<comment type="catalytic activity">
    <reaction evidence="3">
        <text>RX + glutathione = an S-substituted glutathione + a halide anion + H(+)</text>
        <dbReference type="Rhea" id="RHEA:16437"/>
        <dbReference type="ChEBI" id="CHEBI:15378"/>
        <dbReference type="ChEBI" id="CHEBI:16042"/>
        <dbReference type="ChEBI" id="CHEBI:17792"/>
        <dbReference type="ChEBI" id="CHEBI:57925"/>
        <dbReference type="ChEBI" id="CHEBI:90779"/>
        <dbReference type="EC" id="2.5.1.18"/>
    </reaction>
</comment>
<feature type="domain" description="GST C-terminal" evidence="5">
    <location>
        <begin position="87"/>
        <end position="221"/>
    </location>
</feature>
<evidence type="ECO:0000259" key="5">
    <source>
        <dbReference type="PROSITE" id="PS50405"/>
    </source>
</evidence>
<dbReference type="InterPro" id="IPR040079">
    <property type="entry name" value="Glutathione_S-Trfase"/>
</dbReference>
<dbReference type="Proteomes" id="UP000033618">
    <property type="component" value="Unassembled WGS sequence"/>
</dbReference>
<keyword evidence="7" id="KW-1185">Reference proteome</keyword>